<gene>
    <name evidence="1" type="ORF">GEV33_005594</name>
</gene>
<organism evidence="1 2">
    <name type="scientific">Tenebrio molitor</name>
    <name type="common">Yellow mealworm beetle</name>
    <dbReference type="NCBI Taxonomy" id="7067"/>
    <lineage>
        <taxon>Eukaryota</taxon>
        <taxon>Metazoa</taxon>
        <taxon>Ecdysozoa</taxon>
        <taxon>Arthropoda</taxon>
        <taxon>Hexapoda</taxon>
        <taxon>Insecta</taxon>
        <taxon>Pterygota</taxon>
        <taxon>Neoptera</taxon>
        <taxon>Endopterygota</taxon>
        <taxon>Coleoptera</taxon>
        <taxon>Polyphaga</taxon>
        <taxon>Cucujiformia</taxon>
        <taxon>Tenebrionidae</taxon>
        <taxon>Tenebrio</taxon>
    </lineage>
</organism>
<dbReference type="AlphaFoldDB" id="A0A8J6HMW8"/>
<reference evidence="1" key="2">
    <citation type="submission" date="2021-08" db="EMBL/GenBank/DDBJ databases">
        <authorList>
            <person name="Eriksson T."/>
        </authorList>
    </citation>
    <scope>NUCLEOTIDE SEQUENCE</scope>
    <source>
        <strain evidence="1">Stoneville</strain>
        <tissue evidence="1">Whole head</tissue>
    </source>
</reference>
<comment type="caution">
    <text evidence="1">The sequence shown here is derived from an EMBL/GenBank/DDBJ whole genome shotgun (WGS) entry which is preliminary data.</text>
</comment>
<protein>
    <submittedName>
        <fullName evidence="1">Uncharacterized protein</fullName>
    </submittedName>
</protein>
<keyword evidence="2" id="KW-1185">Reference proteome</keyword>
<evidence type="ECO:0000313" key="1">
    <source>
        <dbReference type="EMBL" id="KAH0817197.1"/>
    </source>
</evidence>
<proteinExistence type="predicted"/>
<reference evidence="1" key="1">
    <citation type="journal article" date="2020" name="J Insects Food Feed">
        <title>The yellow mealworm (Tenebrio molitor) genome: a resource for the emerging insects as food and feed industry.</title>
        <authorList>
            <person name="Eriksson T."/>
            <person name="Andere A."/>
            <person name="Kelstrup H."/>
            <person name="Emery V."/>
            <person name="Picard C."/>
        </authorList>
    </citation>
    <scope>NUCLEOTIDE SEQUENCE</scope>
    <source>
        <strain evidence="1">Stoneville</strain>
        <tissue evidence="1">Whole head</tissue>
    </source>
</reference>
<dbReference type="EMBL" id="JABDTM020020092">
    <property type="protein sequence ID" value="KAH0817197.1"/>
    <property type="molecule type" value="Genomic_DNA"/>
</dbReference>
<dbReference type="Proteomes" id="UP000719412">
    <property type="component" value="Unassembled WGS sequence"/>
</dbReference>
<sequence length="200" mass="23297">MYYQHVTFYAGGIYIDQPNAALRIIYYHPRRAYDLNSRSGLPWAPRETEWFVGGAKCRICWNYAFSTARQLLVAKSDIGFFNLPSHMGEKKIEHCIRDPRFHNLKKSRQSFDVSDIDLYQTIKINTVVINSRNVVDNLAGLGFESILKRGGWKSDRRPGTIRVPLAYPSPGGHFFICITLIDDEFLLSYWKLPRQVFDRW</sequence>
<accession>A0A8J6HMW8</accession>
<evidence type="ECO:0000313" key="2">
    <source>
        <dbReference type="Proteomes" id="UP000719412"/>
    </source>
</evidence>
<name>A0A8J6HMW8_TENMO</name>